<protein>
    <submittedName>
        <fullName evidence="2">Uncharacterized protein</fullName>
    </submittedName>
</protein>
<feature type="region of interest" description="Disordered" evidence="1">
    <location>
        <begin position="83"/>
        <end position="119"/>
    </location>
</feature>
<organism evidence="2 3">
    <name type="scientific">Pleuronectes platessa</name>
    <name type="common">European plaice</name>
    <dbReference type="NCBI Taxonomy" id="8262"/>
    <lineage>
        <taxon>Eukaryota</taxon>
        <taxon>Metazoa</taxon>
        <taxon>Chordata</taxon>
        <taxon>Craniata</taxon>
        <taxon>Vertebrata</taxon>
        <taxon>Euteleostomi</taxon>
        <taxon>Actinopterygii</taxon>
        <taxon>Neopterygii</taxon>
        <taxon>Teleostei</taxon>
        <taxon>Neoteleostei</taxon>
        <taxon>Acanthomorphata</taxon>
        <taxon>Carangaria</taxon>
        <taxon>Pleuronectiformes</taxon>
        <taxon>Pleuronectoidei</taxon>
        <taxon>Pleuronectidae</taxon>
        <taxon>Pleuronectes</taxon>
    </lineage>
</organism>
<gene>
    <name evidence="2" type="ORF">PLEPLA_LOCUS18669</name>
</gene>
<feature type="compositionally biased region" description="Basic and acidic residues" evidence="1">
    <location>
        <begin position="94"/>
        <end position="119"/>
    </location>
</feature>
<dbReference type="EMBL" id="CADEAL010001258">
    <property type="protein sequence ID" value="CAB1430684.1"/>
    <property type="molecule type" value="Genomic_DNA"/>
</dbReference>
<evidence type="ECO:0000313" key="3">
    <source>
        <dbReference type="Proteomes" id="UP001153269"/>
    </source>
</evidence>
<name>A0A9N7YNH7_PLEPL</name>
<dbReference type="Proteomes" id="UP001153269">
    <property type="component" value="Unassembled WGS sequence"/>
</dbReference>
<comment type="caution">
    <text evidence="2">The sequence shown here is derived from an EMBL/GenBank/DDBJ whole genome shotgun (WGS) entry which is preliminary data.</text>
</comment>
<accession>A0A9N7YNH7</accession>
<sequence length="119" mass="14235">MSDFVDFTCPRPHEEFTEQIRGRQRAIHEHRVKLEAAQRQRQRIEQETLQCTRETERRAELMMDKIRVVDVLQQLSLMLQEERDLSEQLNGEAPEDRNQKSDLEQSCERLENKGKGSRR</sequence>
<evidence type="ECO:0000313" key="2">
    <source>
        <dbReference type="EMBL" id="CAB1430684.1"/>
    </source>
</evidence>
<keyword evidence="3" id="KW-1185">Reference proteome</keyword>
<reference evidence="2" key="1">
    <citation type="submission" date="2020-03" db="EMBL/GenBank/DDBJ databases">
        <authorList>
            <person name="Weist P."/>
        </authorList>
    </citation>
    <scope>NUCLEOTIDE SEQUENCE</scope>
</reference>
<dbReference type="AlphaFoldDB" id="A0A9N7YNH7"/>
<proteinExistence type="predicted"/>
<evidence type="ECO:0000256" key="1">
    <source>
        <dbReference type="SAM" id="MobiDB-lite"/>
    </source>
</evidence>